<sequence length="510" mass="58586">MQFNSYIFILCFLPITLLGYFGLHHFKKEKLAQSFLLLMSLWFYGYFNIGYLPIICASILVNYGAYRFMNRKGVKDTSRKLLLTLALLFNVGLIFYFKYFDFFIDNINHAFNTDFILRNITLPLGISFFTFQQISFIVDAYRGEAAGYSFIEYALFVSFFPQLVAGPIVLHSELVPQFRDEVRHHVNFDNLSQGIMMFARGLAKKILIADTFGGAVDIAISKASEIAVGEGALTRAEIIILMLSYTFQIYFDFSGYSDMATGLGQMFNLKIPMNFNSPYKALSVADFWKRWHMTLTRFLTTYIYIPLGGNRKGKARTYLNTMIVFLVSGIWHGANWTFILWGILHGVAQCFNKLTSGIYKKIFGAAKGITGVFGKVLCGLIKAVQWIVTFAFLNVTWLLFRADSVTMWVQILKRLFVLNLDVREDILENFRIPKFRYVLQILRLPADDNMALWAGLVLIMLAALLICLLFPNNYERTYKRNVVSLVFTWVILVICIISLSSVSTFLYFNF</sequence>
<feature type="transmembrane region" description="Helical" evidence="10">
    <location>
        <begin position="35"/>
        <end position="61"/>
    </location>
</feature>
<organism evidence="11 12">
    <name type="scientific">Butyrivibrio hungatei</name>
    <dbReference type="NCBI Taxonomy" id="185008"/>
    <lineage>
        <taxon>Bacteria</taxon>
        <taxon>Bacillati</taxon>
        <taxon>Bacillota</taxon>
        <taxon>Clostridia</taxon>
        <taxon>Lachnospirales</taxon>
        <taxon>Lachnospiraceae</taxon>
        <taxon>Butyrivibrio</taxon>
    </lineage>
</organism>
<dbReference type="PIRSF" id="PIRSF016636">
    <property type="entry name" value="AlgI_DltB"/>
    <property type="match status" value="1"/>
</dbReference>
<evidence type="ECO:0000256" key="5">
    <source>
        <dbReference type="ARBA" id="ARBA00022692"/>
    </source>
</evidence>
<keyword evidence="8 9" id="KW-0012">Acyltransferase</keyword>
<dbReference type="KEGG" id="bhu:bhn_I2396"/>
<dbReference type="GO" id="GO:0016746">
    <property type="term" value="F:acyltransferase activity"/>
    <property type="evidence" value="ECO:0007669"/>
    <property type="project" value="UniProtKB-KW"/>
</dbReference>
<dbReference type="OrthoDB" id="9805788at2"/>
<accession>A0A1D9P4A2</accession>
<dbReference type="PANTHER" id="PTHR13285">
    <property type="entry name" value="ACYLTRANSFERASE"/>
    <property type="match status" value="1"/>
</dbReference>
<comment type="subcellular location">
    <subcellularLocation>
        <location evidence="1">Cell membrane</location>
        <topology evidence="1">Multi-pass membrane protein</topology>
    </subcellularLocation>
</comment>
<feature type="transmembrane region" description="Helical" evidence="10">
    <location>
        <begin position="120"/>
        <end position="138"/>
    </location>
</feature>
<dbReference type="AlphaFoldDB" id="A0A1D9P4A2"/>
<evidence type="ECO:0000256" key="2">
    <source>
        <dbReference type="ARBA" id="ARBA00010323"/>
    </source>
</evidence>
<evidence type="ECO:0000256" key="1">
    <source>
        <dbReference type="ARBA" id="ARBA00004651"/>
    </source>
</evidence>
<dbReference type="InterPro" id="IPR004299">
    <property type="entry name" value="MBOAT_fam"/>
</dbReference>
<evidence type="ECO:0000313" key="12">
    <source>
        <dbReference type="Proteomes" id="UP000179284"/>
    </source>
</evidence>
<dbReference type="EMBL" id="CP017831">
    <property type="protein sequence ID" value="AOZ97428.1"/>
    <property type="molecule type" value="Genomic_DNA"/>
</dbReference>
<feature type="transmembrane region" description="Helical" evidence="10">
    <location>
        <begin position="376"/>
        <end position="400"/>
    </location>
</feature>
<keyword evidence="7 9" id="KW-0472">Membrane</keyword>
<gene>
    <name evidence="11" type="ORF">bhn_I2396</name>
</gene>
<dbReference type="GO" id="GO:0005886">
    <property type="term" value="C:plasma membrane"/>
    <property type="evidence" value="ECO:0007669"/>
    <property type="project" value="UniProtKB-SubCell"/>
</dbReference>
<reference evidence="12" key="1">
    <citation type="submission" date="2016-10" db="EMBL/GenBank/DDBJ databases">
        <title>The complete genome sequence of the rumen bacterium Butyrivibrio hungatei MB2003.</title>
        <authorList>
            <person name="Palevich N."/>
            <person name="Kelly W.J."/>
            <person name="Leahy S.C."/>
            <person name="Altermann E."/>
            <person name="Rakonjac J."/>
            <person name="Attwood G.T."/>
        </authorList>
    </citation>
    <scope>NUCLEOTIDE SEQUENCE [LARGE SCALE GENOMIC DNA]</scope>
    <source>
        <strain evidence="12">MB2003</strain>
    </source>
</reference>
<feature type="transmembrane region" description="Helical" evidence="10">
    <location>
        <begin position="450"/>
        <end position="470"/>
    </location>
</feature>
<proteinExistence type="inferred from homology"/>
<keyword evidence="6 10" id="KW-1133">Transmembrane helix</keyword>
<feature type="transmembrane region" description="Helical" evidence="10">
    <location>
        <begin position="6"/>
        <end position="23"/>
    </location>
</feature>
<evidence type="ECO:0000256" key="3">
    <source>
        <dbReference type="ARBA" id="ARBA00022475"/>
    </source>
</evidence>
<protein>
    <submittedName>
        <fullName evidence="11">MBOAT family acyltransferase</fullName>
    </submittedName>
</protein>
<dbReference type="InterPro" id="IPR028362">
    <property type="entry name" value="AlgI"/>
</dbReference>
<dbReference type="PIRSF" id="PIRSF500217">
    <property type="entry name" value="AlgI"/>
    <property type="match status" value="1"/>
</dbReference>
<dbReference type="Pfam" id="PF03062">
    <property type="entry name" value="MBOAT"/>
    <property type="match status" value="1"/>
</dbReference>
<evidence type="ECO:0000256" key="8">
    <source>
        <dbReference type="ARBA" id="ARBA00023315"/>
    </source>
</evidence>
<feature type="transmembrane region" description="Helical" evidence="10">
    <location>
        <begin position="482"/>
        <end position="508"/>
    </location>
</feature>
<keyword evidence="4 9" id="KW-0808">Transferase</keyword>
<dbReference type="GO" id="GO:0042121">
    <property type="term" value="P:alginic acid biosynthetic process"/>
    <property type="evidence" value="ECO:0007669"/>
    <property type="project" value="InterPro"/>
</dbReference>
<keyword evidence="3 9" id="KW-1003">Cell membrane</keyword>
<feature type="transmembrane region" description="Helical" evidence="10">
    <location>
        <begin position="81"/>
        <end position="99"/>
    </location>
</feature>
<feature type="transmembrane region" description="Helical" evidence="10">
    <location>
        <begin position="150"/>
        <end position="170"/>
    </location>
</feature>
<dbReference type="InterPro" id="IPR051085">
    <property type="entry name" value="MB_O-acyltransferase"/>
</dbReference>
<name>A0A1D9P4A2_9FIRM</name>
<evidence type="ECO:0000256" key="10">
    <source>
        <dbReference type="SAM" id="Phobius"/>
    </source>
</evidence>
<evidence type="ECO:0000256" key="7">
    <source>
        <dbReference type="ARBA" id="ARBA00023136"/>
    </source>
</evidence>
<evidence type="ECO:0000256" key="4">
    <source>
        <dbReference type="ARBA" id="ARBA00022679"/>
    </source>
</evidence>
<dbReference type="PANTHER" id="PTHR13285:SF23">
    <property type="entry name" value="TEICHOIC ACID D-ALANYLTRANSFERASE"/>
    <property type="match status" value="1"/>
</dbReference>
<evidence type="ECO:0000313" key="11">
    <source>
        <dbReference type="EMBL" id="AOZ97428.1"/>
    </source>
</evidence>
<dbReference type="InterPro" id="IPR024194">
    <property type="entry name" value="Ac/AlaTfrase_AlgI/DltB"/>
</dbReference>
<keyword evidence="12" id="KW-1185">Reference proteome</keyword>
<evidence type="ECO:0000256" key="9">
    <source>
        <dbReference type="PIRNR" id="PIRNR016636"/>
    </source>
</evidence>
<keyword evidence="5 10" id="KW-0812">Transmembrane</keyword>
<evidence type="ECO:0000256" key="6">
    <source>
        <dbReference type="ARBA" id="ARBA00022989"/>
    </source>
</evidence>
<comment type="similarity">
    <text evidence="2 9">Belongs to the membrane-bound acyltransferase family.</text>
</comment>
<dbReference type="Proteomes" id="UP000179284">
    <property type="component" value="Chromosome I"/>
</dbReference>